<feature type="transmembrane region" description="Helical" evidence="9">
    <location>
        <begin position="230"/>
        <end position="248"/>
    </location>
</feature>
<comment type="subcellular location">
    <subcellularLocation>
        <location evidence="1">Membrane</location>
    </subcellularLocation>
</comment>
<dbReference type="PANTHER" id="PTHR10266">
    <property type="entry name" value="CYTOCHROME C1"/>
    <property type="match status" value="1"/>
</dbReference>
<dbReference type="PANTHER" id="PTHR10266:SF3">
    <property type="entry name" value="CYTOCHROME C1, HEME PROTEIN, MITOCHONDRIAL"/>
    <property type="match status" value="1"/>
</dbReference>
<name>A0ABP9Q972_9RHOO</name>
<comment type="caution">
    <text evidence="12">The sequence shown here is derived from an EMBL/GenBank/DDBJ whole genome shotgun (WGS) entry which is preliminary data.</text>
</comment>
<evidence type="ECO:0000256" key="3">
    <source>
        <dbReference type="ARBA" id="ARBA00022692"/>
    </source>
</evidence>
<evidence type="ECO:0000256" key="7">
    <source>
        <dbReference type="ARBA" id="ARBA00023136"/>
    </source>
</evidence>
<gene>
    <name evidence="12" type="ORF">GCM10025770_01200</name>
</gene>
<sequence length="257" mass="29017">MFSMKKTFQFFAAAALSLSLPLSVHASGDVLRLDKAPLQFDNASLQNGAKLFVNYCMNCHGASALRYNRMQQIGLTDEQIRDNLLFAGDKVGDLMKVALRREDATKWFGAAPPDLSVIARARASEFGSGADWLYTYLRQFYRDESRPSGWNNTVFPGVGMPNVLWELQGEQTAHFVEKDDGHGHKAQHLEALEITKPGKLTKDEFDEEVADLVSFITWMGEPAQEFRQQIGWWVLAVLSLLAVLSYLLKRAFWKDVH</sequence>
<proteinExistence type="predicted"/>
<keyword evidence="6 8" id="KW-0408">Iron</keyword>
<evidence type="ECO:0000256" key="8">
    <source>
        <dbReference type="PROSITE-ProRule" id="PRU00433"/>
    </source>
</evidence>
<feature type="chain" id="PRO_5046179255" evidence="10">
    <location>
        <begin position="27"/>
        <end position="257"/>
    </location>
</feature>
<evidence type="ECO:0000313" key="12">
    <source>
        <dbReference type="EMBL" id="GAA5157661.1"/>
    </source>
</evidence>
<keyword evidence="4 8" id="KW-0479">Metal-binding</keyword>
<dbReference type="InterPro" id="IPR036909">
    <property type="entry name" value="Cyt_c-like_dom_sf"/>
</dbReference>
<dbReference type="Gene3D" id="1.10.760.10">
    <property type="entry name" value="Cytochrome c-like domain"/>
    <property type="match status" value="1"/>
</dbReference>
<evidence type="ECO:0000256" key="2">
    <source>
        <dbReference type="ARBA" id="ARBA00022617"/>
    </source>
</evidence>
<feature type="signal peptide" evidence="10">
    <location>
        <begin position="1"/>
        <end position="26"/>
    </location>
</feature>
<evidence type="ECO:0000259" key="11">
    <source>
        <dbReference type="PROSITE" id="PS51007"/>
    </source>
</evidence>
<dbReference type="Pfam" id="PF02167">
    <property type="entry name" value="Cytochrom_C1"/>
    <property type="match status" value="2"/>
</dbReference>
<dbReference type="PROSITE" id="PS51007">
    <property type="entry name" value="CYTC"/>
    <property type="match status" value="1"/>
</dbReference>
<keyword evidence="7 9" id="KW-0472">Membrane</keyword>
<dbReference type="Proteomes" id="UP001500547">
    <property type="component" value="Unassembled WGS sequence"/>
</dbReference>
<organism evidence="12 13">
    <name type="scientific">Viridibacterium curvum</name>
    <dbReference type="NCBI Taxonomy" id="1101404"/>
    <lineage>
        <taxon>Bacteria</taxon>
        <taxon>Pseudomonadati</taxon>
        <taxon>Pseudomonadota</taxon>
        <taxon>Betaproteobacteria</taxon>
        <taxon>Rhodocyclales</taxon>
        <taxon>Rhodocyclaceae</taxon>
        <taxon>Viridibacterium</taxon>
    </lineage>
</organism>
<keyword evidence="13" id="KW-1185">Reference proteome</keyword>
<keyword evidence="5 9" id="KW-1133">Transmembrane helix</keyword>
<evidence type="ECO:0000256" key="4">
    <source>
        <dbReference type="ARBA" id="ARBA00022723"/>
    </source>
</evidence>
<evidence type="ECO:0000256" key="1">
    <source>
        <dbReference type="ARBA" id="ARBA00004370"/>
    </source>
</evidence>
<dbReference type="EMBL" id="BAABLD010000001">
    <property type="protein sequence ID" value="GAA5157661.1"/>
    <property type="molecule type" value="Genomic_DNA"/>
</dbReference>
<protein>
    <submittedName>
        <fullName evidence="12">Cytochrome c1</fullName>
    </submittedName>
</protein>
<dbReference type="SUPFAM" id="SSF46626">
    <property type="entry name" value="Cytochrome c"/>
    <property type="match status" value="1"/>
</dbReference>
<evidence type="ECO:0000256" key="6">
    <source>
        <dbReference type="ARBA" id="ARBA00023004"/>
    </source>
</evidence>
<evidence type="ECO:0000256" key="9">
    <source>
        <dbReference type="SAM" id="Phobius"/>
    </source>
</evidence>
<dbReference type="InterPro" id="IPR009056">
    <property type="entry name" value="Cyt_c-like_dom"/>
</dbReference>
<evidence type="ECO:0000256" key="10">
    <source>
        <dbReference type="SAM" id="SignalP"/>
    </source>
</evidence>
<keyword evidence="2 8" id="KW-0349">Heme</keyword>
<dbReference type="Gene3D" id="1.20.5.100">
    <property type="entry name" value="Cytochrome c1, transmembrane anchor, C-terminal"/>
    <property type="match status" value="1"/>
</dbReference>
<feature type="domain" description="Cytochrome c" evidence="11">
    <location>
        <begin position="43"/>
        <end position="220"/>
    </location>
</feature>
<reference evidence="13" key="1">
    <citation type="journal article" date="2019" name="Int. J. Syst. Evol. Microbiol.">
        <title>The Global Catalogue of Microorganisms (GCM) 10K type strain sequencing project: providing services to taxonomists for standard genome sequencing and annotation.</title>
        <authorList>
            <consortium name="The Broad Institute Genomics Platform"/>
            <consortium name="The Broad Institute Genome Sequencing Center for Infectious Disease"/>
            <person name="Wu L."/>
            <person name="Ma J."/>
        </authorList>
    </citation>
    <scope>NUCLEOTIDE SEQUENCE [LARGE SCALE GENOMIC DNA]</scope>
    <source>
        <strain evidence="13">JCM 18715</strain>
    </source>
</reference>
<evidence type="ECO:0000256" key="5">
    <source>
        <dbReference type="ARBA" id="ARBA00022989"/>
    </source>
</evidence>
<keyword evidence="10" id="KW-0732">Signal</keyword>
<evidence type="ECO:0000313" key="13">
    <source>
        <dbReference type="Proteomes" id="UP001500547"/>
    </source>
</evidence>
<keyword evidence="3 9" id="KW-0812">Transmembrane</keyword>
<accession>A0ABP9Q972</accession>
<dbReference type="InterPro" id="IPR002326">
    <property type="entry name" value="Cyt_c1"/>
</dbReference>